<evidence type="ECO:0000313" key="9">
    <source>
        <dbReference type="Proteomes" id="UP000214646"/>
    </source>
</evidence>
<protein>
    <submittedName>
        <fullName evidence="8">Cell division protein FtsK</fullName>
    </submittedName>
</protein>
<dbReference type="Proteomes" id="UP000214646">
    <property type="component" value="Unassembled WGS sequence"/>
</dbReference>
<dbReference type="SUPFAM" id="SSF46785">
    <property type="entry name" value="Winged helix' DNA-binding domain"/>
    <property type="match status" value="1"/>
</dbReference>
<evidence type="ECO:0000256" key="2">
    <source>
        <dbReference type="ARBA" id="ARBA00022741"/>
    </source>
</evidence>
<keyword evidence="4" id="KW-0238">DNA-binding</keyword>
<dbReference type="GO" id="GO:0003677">
    <property type="term" value="F:DNA binding"/>
    <property type="evidence" value="ECO:0007669"/>
    <property type="project" value="UniProtKB-KW"/>
</dbReference>
<dbReference type="SMART" id="SM00382">
    <property type="entry name" value="AAA"/>
    <property type="match status" value="1"/>
</dbReference>
<gene>
    <name evidence="8" type="ORF">FRUB_09136</name>
</gene>
<evidence type="ECO:0000259" key="7">
    <source>
        <dbReference type="PROSITE" id="PS50901"/>
    </source>
</evidence>
<comment type="similarity">
    <text evidence="1">Belongs to the FtsK/SpoIIIE/SftA family.</text>
</comment>
<dbReference type="AlphaFoldDB" id="A0A225D6G1"/>
<dbReference type="InterPro" id="IPR003593">
    <property type="entry name" value="AAA+_ATPase"/>
</dbReference>
<dbReference type="PROSITE" id="PS51257">
    <property type="entry name" value="PROKAR_LIPOPROTEIN"/>
    <property type="match status" value="1"/>
</dbReference>
<sequence>MPEPRATQPRWRLDAVAITLAAAGGLLAACVGTYRPLAGASNLLGPAGTDVAAALVNALGLGSVGLLVGWFAVVGLYVARRGWGRLAVRAAGWAVLTVCVTVCADYAAARFSLGPVSAYGKGGSVGAYLRFALDDALKPPLPGVAVVAAILLGLVLAADNIVRAVVNIVWLILCFLGACVVKGNAQVAVVGDRVISWGARTARAVKAAVAGRLARKPVEIVALVAAEPAADAPPPIIRHTALPAADPAPAAESLTETIPEPVPISHPTPIVNATPPLRVHVPDAPESEPIPEAAYELPPLSLLADPDAFAVEDHEQKLRDRAALLEKTFQNFGLNVKVVGIHTGPVVTQYEVALDTGMRLNKVTTLSDDLALNLGVAAVRIVAPLPGRNTVGIEVPNEHRQTVRLKELALATTAKAAKFKLPIFLGKDVEGRPLVYDMATMPHLLIAGRTGTGKSVCLNAIILSFLLTRRPDECRMIMIDPKKVELSEYGKVPHLMHPVVTDDKKSEAILGWAVDKMEERYELLRRARVRNIATYNDLGWDEIIRRVDPQSEDERQALPRKMPYIVIIVDEVGDLLMSMKKEVEGHIIRLAQKSRAAGIHLILATQKPTVDVITGLIKSNLPARICFQVASRADSAVVLDEKGADKLLGMGDMLFLQPGTSTIIRAQGAYVDDREIERVVGALEVHEPNYESELLNLKAKESAGAGGDLGEKMRERDSMYEQAVEIVIREQRGSTSLLQRALGVGYGRASRLIDFMAEDGIVGTYNGSSARDVLVTSEEWNLRKQGA</sequence>
<dbReference type="SUPFAM" id="SSF52540">
    <property type="entry name" value="P-loop containing nucleoside triphosphate hydrolases"/>
    <property type="match status" value="1"/>
</dbReference>
<evidence type="ECO:0000256" key="1">
    <source>
        <dbReference type="ARBA" id="ARBA00006474"/>
    </source>
</evidence>
<dbReference type="GO" id="GO:0005524">
    <property type="term" value="F:ATP binding"/>
    <property type="evidence" value="ECO:0007669"/>
    <property type="project" value="UniProtKB-UniRule"/>
</dbReference>
<dbReference type="InterPro" id="IPR027417">
    <property type="entry name" value="P-loop_NTPase"/>
</dbReference>
<keyword evidence="8" id="KW-0131">Cell cycle</keyword>
<dbReference type="Gene3D" id="1.10.10.10">
    <property type="entry name" value="Winged helix-like DNA-binding domain superfamily/Winged helix DNA-binding domain"/>
    <property type="match status" value="1"/>
</dbReference>
<dbReference type="InterPro" id="IPR041027">
    <property type="entry name" value="FtsK_alpha"/>
</dbReference>
<evidence type="ECO:0000256" key="5">
    <source>
        <dbReference type="PROSITE-ProRule" id="PRU00289"/>
    </source>
</evidence>
<feature type="transmembrane region" description="Helical" evidence="6">
    <location>
        <begin position="165"/>
        <end position="185"/>
    </location>
</feature>
<evidence type="ECO:0000313" key="8">
    <source>
        <dbReference type="EMBL" id="OWK36573.1"/>
    </source>
</evidence>
<dbReference type="SMART" id="SM00843">
    <property type="entry name" value="Ftsk_gamma"/>
    <property type="match status" value="1"/>
</dbReference>
<feature type="transmembrane region" description="Helical" evidence="6">
    <location>
        <begin position="12"/>
        <end position="34"/>
    </location>
</feature>
<keyword evidence="3 5" id="KW-0067">ATP-binding</keyword>
<dbReference type="InterPro" id="IPR036390">
    <property type="entry name" value="WH_DNA-bd_sf"/>
</dbReference>
<feature type="domain" description="FtsK" evidence="7">
    <location>
        <begin position="431"/>
        <end position="636"/>
    </location>
</feature>
<reference evidence="9" key="1">
    <citation type="submission" date="2017-06" db="EMBL/GenBank/DDBJ databases">
        <title>Genome analysis of Fimbriiglobus ruber SP5, the first member of the order Planctomycetales with confirmed chitinolytic capability.</title>
        <authorList>
            <person name="Ravin N.V."/>
            <person name="Rakitin A.L."/>
            <person name="Ivanova A.A."/>
            <person name="Beletsky A.V."/>
            <person name="Kulichevskaya I.S."/>
            <person name="Mardanov A.V."/>
            <person name="Dedysh S.N."/>
        </authorList>
    </citation>
    <scope>NUCLEOTIDE SEQUENCE [LARGE SCALE GENOMIC DNA]</scope>
    <source>
        <strain evidence="9">SP5</strain>
    </source>
</reference>
<proteinExistence type="inferred from homology"/>
<dbReference type="InterPro" id="IPR018541">
    <property type="entry name" value="Ftsk_gamma"/>
</dbReference>
<feature type="binding site" evidence="5">
    <location>
        <begin position="448"/>
        <end position="455"/>
    </location>
    <ligand>
        <name>ATP</name>
        <dbReference type="ChEBI" id="CHEBI:30616"/>
    </ligand>
</feature>
<accession>A0A225D6G1</accession>
<keyword evidence="9" id="KW-1185">Reference proteome</keyword>
<dbReference type="PROSITE" id="PS50901">
    <property type="entry name" value="FTSK"/>
    <property type="match status" value="1"/>
</dbReference>
<dbReference type="OrthoDB" id="9807790at2"/>
<dbReference type="RefSeq" id="WP_088259564.1">
    <property type="nucleotide sequence ID" value="NZ_NIDE01000017.1"/>
</dbReference>
<dbReference type="Pfam" id="PF01580">
    <property type="entry name" value="FtsK_SpoIIIE"/>
    <property type="match status" value="1"/>
</dbReference>
<feature type="transmembrane region" description="Helical" evidence="6">
    <location>
        <begin position="90"/>
        <end position="109"/>
    </location>
</feature>
<dbReference type="PANTHER" id="PTHR22683:SF41">
    <property type="entry name" value="DNA TRANSLOCASE FTSK"/>
    <property type="match status" value="1"/>
</dbReference>
<organism evidence="8 9">
    <name type="scientific">Fimbriiglobus ruber</name>
    <dbReference type="NCBI Taxonomy" id="1908690"/>
    <lineage>
        <taxon>Bacteria</taxon>
        <taxon>Pseudomonadati</taxon>
        <taxon>Planctomycetota</taxon>
        <taxon>Planctomycetia</taxon>
        <taxon>Gemmatales</taxon>
        <taxon>Gemmataceae</taxon>
        <taxon>Fimbriiglobus</taxon>
    </lineage>
</organism>
<dbReference type="EMBL" id="NIDE01000017">
    <property type="protein sequence ID" value="OWK36573.1"/>
    <property type="molecule type" value="Genomic_DNA"/>
</dbReference>
<dbReference type="InterPro" id="IPR050206">
    <property type="entry name" value="FtsK/SpoIIIE/SftA"/>
</dbReference>
<dbReference type="GO" id="GO:0051301">
    <property type="term" value="P:cell division"/>
    <property type="evidence" value="ECO:0007669"/>
    <property type="project" value="UniProtKB-KW"/>
</dbReference>
<keyword evidence="6" id="KW-1133">Transmembrane helix</keyword>
<dbReference type="PANTHER" id="PTHR22683">
    <property type="entry name" value="SPORULATION PROTEIN RELATED"/>
    <property type="match status" value="1"/>
</dbReference>
<evidence type="ECO:0000256" key="4">
    <source>
        <dbReference type="ARBA" id="ARBA00023125"/>
    </source>
</evidence>
<dbReference type="Pfam" id="PF17854">
    <property type="entry name" value="FtsK_alpha"/>
    <property type="match status" value="1"/>
</dbReference>
<feature type="transmembrane region" description="Helical" evidence="6">
    <location>
        <begin position="140"/>
        <end position="158"/>
    </location>
</feature>
<dbReference type="InterPro" id="IPR002543">
    <property type="entry name" value="FtsK_dom"/>
</dbReference>
<evidence type="ECO:0000256" key="6">
    <source>
        <dbReference type="SAM" id="Phobius"/>
    </source>
</evidence>
<keyword evidence="2 5" id="KW-0547">Nucleotide-binding</keyword>
<keyword evidence="8" id="KW-0132">Cell division</keyword>
<name>A0A225D6G1_9BACT</name>
<evidence type="ECO:0000256" key="3">
    <source>
        <dbReference type="ARBA" id="ARBA00022840"/>
    </source>
</evidence>
<feature type="transmembrane region" description="Helical" evidence="6">
    <location>
        <begin position="54"/>
        <end position="78"/>
    </location>
</feature>
<dbReference type="Pfam" id="PF09397">
    <property type="entry name" value="FtsK_gamma"/>
    <property type="match status" value="1"/>
</dbReference>
<keyword evidence="6" id="KW-0472">Membrane</keyword>
<comment type="caution">
    <text evidence="8">The sequence shown here is derived from an EMBL/GenBank/DDBJ whole genome shotgun (WGS) entry which is preliminary data.</text>
</comment>
<dbReference type="InterPro" id="IPR036388">
    <property type="entry name" value="WH-like_DNA-bd_sf"/>
</dbReference>
<keyword evidence="6" id="KW-0812">Transmembrane</keyword>
<dbReference type="Gene3D" id="3.30.980.40">
    <property type="match status" value="1"/>
</dbReference>
<dbReference type="CDD" id="cd01127">
    <property type="entry name" value="TrwB_TraG_TraD_VirD4"/>
    <property type="match status" value="1"/>
</dbReference>
<dbReference type="Gene3D" id="3.40.50.300">
    <property type="entry name" value="P-loop containing nucleotide triphosphate hydrolases"/>
    <property type="match status" value="1"/>
</dbReference>